<keyword evidence="2" id="KW-0521">NADP</keyword>
<dbReference type="PROSITE" id="PS00061">
    <property type="entry name" value="ADH_SHORT"/>
    <property type="match status" value="1"/>
</dbReference>
<dbReference type="InterPro" id="IPR002347">
    <property type="entry name" value="SDR_fam"/>
</dbReference>
<dbReference type="PRINTS" id="PR00081">
    <property type="entry name" value="GDHRDH"/>
</dbReference>
<comment type="similarity">
    <text evidence="1 4">Belongs to the short-chain dehydrogenases/reductases (SDR) family.</text>
</comment>
<keyword evidence="3" id="KW-0560">Oxidoreductase</keyword>
<organism evidence="5">
    <name type="scientific">Rhizophagus irregularis (strain DAOM 181602 / DAOM 197198 / MUCL 43194)</name>
    <name type="common">Arbuscular mycorrhizal fungus</name>
    <name type="synonym">Glomus intraradices</name>
    <dbReference type="NCBI Taxonomy" id="747089"/>
    <lineage>
        <taxon>Eukaryota</taxon>
        <taxon>Fungi</taxon>
        <taxon>Fungi incertae sedis</taxon>
        <taxon>Mucoromycota</taxon>
        <taxon>Glomeromycotina</taxon>
        <taxon>Glomeromycetes</taxon>
        <taxon>Glomerales</taxon>
        <taxon>Glomeraceae</taxon>
        <taxon>Rhizophagus</taxon>
    </lineage>
</organism>
<dbReference type="PRINTS" id="PR00080">
    <property type="entry name" value="SDRFAMILY"/>
</dbReference>
<dbReference type="InterPro" id="IPR036291">
    <property type="entry name" value="NAD(P)-bd_dom_sf"/>
</dbReference>
<evidence type="ECO:0008006" key="6">
    <source>
        <dbReference type="Google" id="ProtNLM"/>
    </source>
</evidence>
<evidence type="ECO:0000256" key="1">
    <source>
        <dbReference type="ARBA" id="ARBA00006484"/>
    </source>
</evidence>
<evidence type="ECO:0000256" key="4">
    <source>
        <dbReference type="RuleBase" id="RU000363"/>
    </source>
</evidence>
<gene>
    <name evidence="5" type="ORF">GLOINDRAFT_3741</name>
</gene>
<name>U9TVG2_RHIID</name>
<dbReference type="InterPro" id="IPR020904">
    <property type="entry name" value="Sc_DH/Rdtase_CS"/>
</dbReference>
<accession>U9TVG2</accession>
<dbReference type="GO" id="GO:0016616">
    <property type="term" value="F:oxidoreductase activity, acting on the CH-OH group of donors, NAD or NADP as acceptor"/>
    <property type="evidence" value="ECO:0007669"/>
    <property type="project" value="TreeGrafter"/>
</dbReference>
<dbReference type="Pfam" id="PF00106">
    <property type="entry name" value="adh_short"/>
    <property type="match status" value="1"/>
</dbReference>
<reference evidence="5" key="1">
    <citation type="submission" date="2013-07" db="EMBL/GenBank/DDBJ databases">
        <title>The genome of an arbuscular mycorrhizal fungus provides insights into the evolution of the oldest plant symbiosis.</title>
        <authorList>
            <consortium name="DOE Joint Genome Institute"/>
            <person name="Tisserant E."/>
            <person name="Malbreil M."/>
            <person name="Kuo A."/>
            <person name="Kohler A."/>
            <person name="Symeonidi A."/>
            <person name="Balestrini R."/>
            <person name="Charron P."/>
            <person name="Duensing N."/>
            <person name="Frei-dit-Frey N."/>
            <person name="Gianinazzi-Pearson V."/>
            <person name="Gilbert B."/>
            <person name="Handa Y."/>
            <person name="Hijri M."/>
            <person name="Kaul R."/>
            <person name="Kawaguchi M."/>
            <person name="Krajinski F."/>
            <person name="Lammers P."/>
            <person name="Lapierre D."/>
            <person name="Masclaux F.G."/>
            <person name="Murat C."/>
            <person name="Morin E."/>
            <person name="Ndikumana S."/>
            <person name="Pagni M."/>
            <person name="Petitpierre D."/>
            <person name="Requena N."/>
            <person name="Rosikiewicz P."/>
            <person name="Riley R."/>
            <person name="Saito K."/>
            <person name="San Clemente H."/>
            <person name="Shapiro H."/>
            <person name="van Tuinen D."/>
            <person name="Becard G."/>
            <person name="Bonfante P."/>
            <person name="Paszkowski U."/>
            <person name="Shachar-Hill Y."/>
            <person name="Young J.P."/>
            <person name="Sanders I.R."/>
            <person name="Henrissat B."/>
            <person name="Rensing S.A."/>
            <person name="Grigoriev I.V."/>
            <person name="Corradi N."/>
            <person name="Roux C."/>
            <person name="Martin F."/>
        </authorList>
    </citation>
    <scope>NUCLEOTIDE SEQUENCE</scope>
    <source>
        <strain evidence="5">DAOM 197198</strain>
    </source>
</reference>
<proteinExistence type="inferred from homology"/>
<dbReference type="eggNOG" id="KOG4169">
    <property type="taxonomic scope" value="Eukaryota"/>
</dbReference>
<dbReference type="SUPFAM" id="SSF51735">
    <property type="entry name" value="NAD(P)-binding Rossmann-fold domains"/>
    <property type="match status" value="1"/>
</dbReference>
<protein>
    <recommendedName>
        <fullName evidence="6">NAD(P)-binding protein</fullName>
    </recommendedName>
</protein>
<evidence type="ECO:0000313" key="5">
    <source>
        <dbReference type="EMBL" id="ESA07356.1"/>
    </source>
</evidence>
<sequence length="283" mass="31186">MTTQQVKGKVAIIYCLVNSGTSSGIGHAIATRLVNEGGKVVIADVNEDAGEKIAKEFNANKSEIIAIFHKTDVSKWNELISLFDKTKQTFGQIDIVINNAAITDIENGMLQDSLEEPTHFSKLIEINLMGVIYGTKLAFQYLKQNNPQGGIIINTASITAIHPVFTFGVYCATKSGVISLTRSMAQVSELHNITINAVCPSVTRTGMTAGAIGIPDHWWSSIDDVVEAYFKCIYNPKLNGAIFSVWNKEMREEKFENPAPVIEEMIQGNYMLYLSTLEKEKSN</sequence>
<dbReference type="HOGENOM" id="CLU_010194_13_0_1"/>
<dbReference type="EMBL" id="KI290452">
    <property type="protein sequence ID" value="ESA07356.1"/>
    <property type="molecule type" value="Genomic_DNA"/>
</dbReference>
<dbReference type="GO" id="GO:0005737">
    <property type="term" value="C:cytoplasm"/>
    <property type="evidence" value="ECO:0007669"/>
    <property type="project" value="TreeGrafter"/>
</dbReference>
<dbReference type="PANTHER" id="PTHR44229">
    <property type="entry name" value="15-HYDROXYPROSTAGLANDIN DEHYDROGENASE [NAD(+)]"/>
    <property type="match status" value="1"/>
</dbReference>
<evidence type="ECO:0000256" key="2">
    <source>
        <dbReference type="ARBA" id="ARBA00022857"/>
    </source>
</evidence>
<dbReference type="Gene3D" id="3.40.50.720">
    <property type="entry name" value="NAD(P)-binding Rossmann-like Domain"/>
    <property type="match status" value="1"/>
</dbReference>
<dbReference type="VEuPathDB" id="FungiDB:RhiirFUN_004255"/>
<evidence type="ECO:0000256" key="3">
    <source>
        <dbReference type="ARBA" id="ARBA00023002"/>
    </source>
</evidence>
<dbReference type="AlphaFoldDB" id="U9TVG2"/>
<dbReference type="PANTHER" id="PTHR44229:SF4">
    <property type="entry name" value="15-HYDROXYPROSTAGLANDIN DEHYDROGENASE [NAD(+)]"/>
    <property type="match status" value="1"/>
</dbReference>